<dbReference type="AlphaFoldDB" id="A0A1L3FMH8"/>
<accession>A0A1L3FMH8</accession>
<name>A0A1L3FMH8_BRAJP</name>
<organism evidence="2 3">
    <name type="scientific">Bradyrhizobium japonicum</name>
    <dbReference type="NCBI Taxonomy" id="375"/>
    <lineage>
        <taxon>Bacteria</taxon>
        <taxon>Pseudomonadati</taxon>
        <taxon>Pseudomonadota</taxon>
        <taxon>Alphaproteobacteria</taxon>
        <taxon>Hyphomicrobiales</taxon>
        <taxon>Nitrobacteraceae</taxon>
        <taxon>Bradyrhizobium</taxon>
    </lineage>
</organism>
<gene>
    <name evidence="2" type="ORF">BKD09_39590</name>
</gene>
<evidence type="ECO:0000313" key="2">
    <source>
        <dbReference type="EMBL" id="APG14480.1"/>
    </source>
</evidence>
<dbReference type="EMBL" id="CP017637">
    <property type="protein sequence ID" value="APG14480.1"/>
    <property type="molecule type" value="Genomic_DNA"/>
</dbReference>
<dbReference type="Proteomes" id="UP000181962">
    <property type="component" value="Chromosome"/>
</dbReference>
<dbReference type="RefSeq" id="WP_071916317.1">
    <property type="nucleotide sequence ID" value="NZ_CP017637.1"/>
</dbReference>
<protein>
    <submittedName>
        <fullName evidence="2">Uncharacterized protein</fullName>
    </submittedName>
</protein>
<evidence type="ECO:0000256" key="1">
    <source>
        <dbReference type="SAM" id="MobiDB-lite"/>
    </source>
</evidence>
<feature type="region of interest" description="Disordered" evidence="1">
    <location>
        <begin position="163"/>
        <end position="193"/>
    </location>
</feature>
<evidence type="ECO:0000313" key="3">
    <source>
        <dbReference type="Proteomes" id="UP000181962"/>
    </source>
</evidence>
<proteinExistence type="predicted"/>
<feature type="compositionally biased region" description="Polar residues" evidence="1">
    <location>
        <begin position="171"/>
        <end position="180"/>
    </location>
</feature>
<sequence length="193" mass="21348">MDKATEKNLADLRELVAAQQMKLDALWAKVEGAPEAGKELATIKARMAELDVKEKKGVVAPIEIGTEVLRSVRAMTEKDALQIIVQTKRVKINVVDEITLKDVTLKNQKITVPAPTDLVEGQLVLIDLINEDWGKITTLAYDVKTNAQGLYLELRDAASQKKFRQQEEENSVSQKSNSYEESVKAKSANSPTA</sequence>
<reference evidence="2 3" key="1">
    <citation type="submission" date="2016-11" db="EMBL/GenBank/DDBJ databases">
        <title>Complete Genome Sequence of Bradyrhizobium sp. strain J5, an isolated from soybean nodule in Hokkaido.</title>
        <authorList>
            <person name="Kanehara K."/>
        </authorList>
    </citation>
    <scope>NUCLEOTIDE SEQUENCE [LARGE SCALE GENOMIC DNA]</scope>
    <source>
        <strain evidence="2 3">J5</strain>
    </source>
</reference>